<organism evidence="2 3">
    <name type="scientific">Faecalispora sporosphaeroides</name>
    <dbReference type="NCBI Taxonomy" id="1549"/>
    <lineage>
        <taxon>Bacteria</taxon>
        <taxon>Bacillati</taxon>
        <taxon>Bacillota</taxon>
        <taxon>Clostridia</taxon>
        <taxon>Eubacteriales</taxon>
        <taxon>Oscillospiraceae</taxon>
        <taxon>Faecalispora</taxon>
    </lineage>
</organism>
<reference evidence="2" key="1">
    <citation type="submission" date="2019-04" db="EMBL/GenBank/DDBJ databases">
        <title>Evolution of Biomass-Degrading Anaerobic Consortia Revealed by Metagenomics.</title>
        <authorList>
            <person name="Peng X."/>
        </authorList>
    </citation>
    <scope>NUCLEOTIDE SEQUENCE</scope>
    <source>
        <strain evidence="2">SIG551</strain>
    </source>
</reference>
<accession>A0A928KVB1</accession>
<feature type="transmembrane region" description="Helical" evidence="1">
    <location>
        <begin position="134"/>
        <end position="153"/>
    </location>
</feature>
<feature type="transmembrane region" description="Helical" evidence="1">
    <location>
        <begin position="165"/>
        <end position="183"/>
    </location>
</feature>
<keyword evidence="1" id="KW-1133">Transmembrane helix</keyword>
<comment type="caution">
    <text evidence="2">The sequence shown here is derived from an EMBL/GenBank/DDBJ whole genome shotgun (WGS) entry which is preliminary data.</text>
</comment>
<sequence>MYIRGSFTYKSALILTSERMRGLQAVLLQDFEELSYFATTIQKDKIMFGSLDELLSYDNFGRWKISTLNIEGRKTGGQSIEICFCSNMGLFVSFTSTAEIEYTLNDLQEITLIKKKICDYLNKCKAPYHIQSKLSWFSVSGCILVILLTLLLTGPRRSLAINFDSVEVVLLVVTCVLSSVWSVKFPAMWAKIFPPIVYCWGEEVAATDRRSKLRSNIFWGVFVAMVVGIVTTLITG</sequence>
<dbReference type="AlphaFoldDB" id="A0A928KVB1"/>
<evidence type="ECO:0000313" key="2">
    <source>
        <dbReference type="EMBL" id="MBE6832077.1"/>
    </source>
</evidence>
<evidence type="ECO:0000256" key="1">
    <source>
        <dbReference type="SAM" id="Phobius"/>
    </source>
</evidence>
<dbReference type="EMBL" id="SVNY01000001">
    <property type="protein sequence ID" value="MBE6832077.1"/>
    <property type="molecule type" value="Genomic_DNA"/>
</dbReference>
<evidence type="ECO:0000313" key="3">
    <source>
        <dbReference type="Proteomes" id="UP000754750"/>
    </source>
</evidence>
<protein>
    <submittedName>
        <fullName evidence="2">Uncharacterized protein</fullName>
    </submittedName>
</protein>
<dbReference type="RefSeq" id="WP_326839668.1">
    <property type="nucleotide sequence ID" value="NZ_SVNY01000001.1"/>
</dbReference>
<keyword evidence="1" id="KW-0472">Membrane</keyword>
<name>A0A928KVB1_9FIRM</name>
<gene>
    <name evidence="2" type="ORF">E7512_00585</name>
</gene>
<dbReference type="Proteomes" id="UP000754750">
    <property type="component" value="Unassembled WGS sequence"/>
</dbReference>
<feature type="transmembrane region" description="Helical" evidence="1">
    <location>
        <begin position="217"/>
        <end position="235"/>
    </location>
</feature>
<keyword evidence="1" id="KW-0812">Transmembrane</keyword>
<proteinExistence type="predicted"/>